<dbReference type="InterPro" id="IPR052704">
    <property type="entry name" value="ECF_Sigma-70_Domain"/>
</dbReference>
<keyword evidence="4" id="KW-0731">Sigma factor</keyword>
<evidence type="ECO:0000259" key="7">
    <source>
        <dbReference type="Pfam" id="PF08281"/>
    </source>
</evidence>
<dbReference type="Gene3D" id="1.10.10.10">
    <property type="entry name" value="Winged helix-like DNA-binding domain superfamily/Winged helix DNA-binding domain"/>
    <property type="match status" value="1"/>
</dbReference>
<dbReference type="InterPro" id="IPR013325">
    <property type="entry name" value="RNA_pol_sigma_r2"/>
</dbReference>
<dbReference type="SUPFAM" id="SSF88659">
    <property type="entry name" value="Sigma3 and sigma4 domains of RNA polymerase sigma factors"/>
    <property type="match status" value="1"/>
</dbReference>
<dbReference type="InterPro" id="IPR013249">
    <property type="entry name" value="RNA_pol_sigma70_r4_t2"/>
</dbReference>
<evidence type="ECO:0000256" key="3">
    <source>
        <dbReference type="ARBA" id="ARBA00023015"/>
    </source>
</evidence>
<dbReference type="InterPro" id="IPR036388">
    <property type="entry name" value="WH-like_DNA-bd_sf"/>
</dbReference>
<organism evidence="8 9">
    <name type="scientific">Streptosporangium saharense</name>
    <dbReference type="NCBI Taxonomy" id="1706840"/>
    <lineage>
        <taxon>Bacteria</taxon>
        <taxon>Bacillati</taxon>
        <taxon>Actinomycetota</taxon>
        <taxon>Actinomycetes</taxon>
        <taxon>Streptosporangiales</taxon>
        <taxon>Streptosporangiaceae</taxon>
        <taxon>Streptosporangium</taxon>
    </lineage>
</organism>
<evidence type="ECO:0000256" key="2">
    <source>
        <dbReference type="ARBA" id="ARBA00011344"/>
    </source>
</evidence>
<accession>A0A7W7QGZ3</accession>
<keyword evidence="3" id="KW-0805">Transcription regulation</keyword>
<dbReference type="PANTHER" id="PTHR30173:SF43">
    <property type="entry name" value="ECF RNA POLYMERASE SIGMA FACTOR SIGI-RELATED"/>
    <property type="match status" value="1"/>
</dbReference>
<dbReference type="InterPro" id="IPR007627">
    <property type="entry name" value="RNA_pol_sigma70_r2"/>
</dbReference>
<evidence type="ECO:0000259" key="6">
    <source>
        <dbReference type="Pfam" id="PF04542"/>
    </source>
</evidence>
<gene>
    <name evidence="8" type="ORF">FHS44_000514</name>
</gene>
<dbReference type="InterPro" id="IPR014284">
    <property type="entry name" value="RNA_pol_sigma-70_dom"/>
</dbReference>
<feature type="domain" description="RNA polymerase sigma factor 70 region 4 type 2" evidence="7">
    <location>
        <begin position="106"/>
        <end position="156"/>
    </location>
</feature>
<dbReference type="Pfam" id="PF08281">
    <property type="entry name" value="Sigma70_r4_2"/>
    <property type="match status" value="1"/>
</dbReference>
<comment type="caution">
    <text evidence="8">The sequence shown here is derived from an EMBL/GenBank/DDBJ whole genome shotgun (WGS) entry which is preliminary data.</text>
</comment>
<evidence type="ECO:0000256" key="1">
    <source>
        <dbReference type="ARBA" id="ARBA00010641"/>
    </source>
</evidence>
<keyword evidence="5" id="KW-0804">Transcription</keyword>
<name>A0A7W7QGZ3_9ACTN</name>
<dbReference type="Gene3D" id="3.10.450.50">
    <property type="match status" value="1"/>
</dbReference>
<dbReference type="SUPFAM" id="SSF54427">
    <property type="entry name" value="NTF2-like"/>
    <property type="match status" value="1"/>
</dbReference>
<feature type="domain" description="RNA polymerase sigma-70 region 2" evidence="6">
    <location>
        <begin position="11"/>
        <end position="74"/>
    </location>
</feature>
<dbReference type="Pfam" id="PF04542">
    <property type="entry name" value="Sigma70_r2"/>
    <property type="match status" value="1"/>
</dbReference>
<comment type="similarity">
    <text evidence="1">Belongs to the sigma-70 factor family. ECF subfamily.</text>
</comment>
<evidence type="ECO:0000256" key="4">
    <source>
        <dbReference type="ARBA" id="ARBA00023082"/>
    </source>
</evidence>
<evidence type="ECO:0000256" key="5">
    <source>
        <dbReference type="ARBA" id="ARBA00023163"/>
    </source>
</evidence>
<dbReference type="EMBL" id="JACHJP010000001">
    <property type="protein sequence ID" value="MBB4913442.1"/>
    <property type="molecule type" value="Genomic_DNA"/>
</dbReference>
<dbReference type="GO" id="GO:0016987">
    <property type="term" value="F:sigma factor activity"/>
    <property type="evidence" value="ECO:0007669"/>
    <property type="project" value="UniProtKB-KW"/>
</dbReference>
<dbReference type="PANTHER" id="PTHR30173">
    <property type="entry name" value="SIGMA 19 FACTOR"/>
    <property type="match status" value="1"/>
</dbReference>
<dbReference type="GO" id="GO:0003677">
    <property type="term" value="F:DNA binding"/>
    <property type="evidence" value="ECO:0007669"/>
    <property type="project" value="InterPro"/>
</dbReference>
<evidence type="ECO:0000313" key="8">
    <source>
        <dbReference type="EMBL" id="MBB4913442.1"/>
    </source>
</evidence>
<dbReference type="Gene3D" id="1.10.1740.10">
    <property type="match status" value="1"/>
</dbReference>
<dbReference type="Proteomes" id="UP000552644">
    <property type="component" value="Unassembled WGS sequence"/>
</dbReference>
<evidence type="ECO:0000313" key="9">
    <source>
        <dbReference type="Proteomes" id="UP000552644"/>
    </source>
</evidence>
<dbReference type="RefSeq" id="WP_184712220.1">
    <property type="nucleotide sequence ID" value="NZ_JACHJP010000001.1"/>
</dbReference>
<dbReference type="InterPro" id="IPR032710">
    <property type="entry name" value="NTF2-like_dom_sf"/>
</dbReference>
<dbReference type="SUPFAM" id="SSF88946">
    <property type="entry name" value="Sigma2 domain of RNA polymerase sigma factors"/>
    <property type="match status" value="1"/>
</dbReference>
<dbReference type="NCBIfam" id="TIGR02937">
    <property type="entry name" value="sigma70-ECF"/>
    <property type="match status" value="1"/>
</dbReference>
<reference evidence="8 9" key="1">
    <citation type="submission" date="2020-08" db="EMBL/GenBank/DDBJ databases">
        <title>Genomic Encyclopedia of Type Strains, Phase III (KMG-III): the genomes of soil and plant-associated and newly described type strains.</title>
        <authorList>
            <person name="Whitman W."/>
        </authorList>
    </citation>
    <scope>NUCLEOTIDE SEQUENCE [LARGE SCALE GENOMIC DNA]</scope>
    <source>
        <strain evidence="8 9">CECT 8840</strain>
    </source>
</reference>
<dbReference type="InterPro" id="IPR013324">
    <property type="entry name" value="RNA_pol_sigma_r3/r4-like"/>
</dbReference>
<dbReference type="AlphaFoldDB" id="A0A7W7QGZ3"/>
<sequence>MDEHEFLAGRFEEHRAHLRSVAYRMLGSSNEAEDAVQEAWLRLSRSGADDVENLGGWLTTVVARVCLNMLRSRATRREEPLRQDEDQPDGQDPESEAIVADSVGLALLVVLETLTPAERLAFVLHDMFAVPFEEIAPIVERSPAATRQLASRARRRVRGAAPASEADLARRREIVAAFLTASREGDFAALLAVLDPDVVLRSDRAEALAGSPGPLRGASVVAETFLGRARGARPALVDGVVGAAWAPDGEPRVALGFTVSGGRITSIDVVTDPEHLRELDVTFL</sequence>
<proteinExistence type="inferred from homology"/>
<comment type="subunit">
    <text evidence="2">Interacts transiently with the RNA polymerase catalytic core formed by RpoA, RpoB, RpoC and RpoZ (2 alpha, 1 beta, 1 beta' and 1 omega subunit) to form the RNA polymerase holoenzyme that can initiate transcription.</text>
</comment>
<protein>
    <submittedName>
        <fullName evidence="8">RNA polymerase sigma-70 factor (ECF subfamily)</fullName>
    </submittedName>
</protein>
<keyword evidence="9" id="KW-1185">Reference proteome</keyword>
<dbReference type="GO" id="GO:0006352">
    <property type="term" value="P:DNA-templated transcription initiation"/>
    <property type="evidence" value="ECO:0007669"/>
    <property type="project" value="InterPro"/>
</dbReference>